<dbReference type="InterPro" id="IPR000326">
    <property type="entry name" value="PAP2/HPO"/>
</dbReference>
<reference evidence="4 5" key="1">
    <citation type="submission" date="2017-11" db="EMBL/GenBank/DDBJ databases">
        <title>Genomic Encyclopedia of Archaeal and Bacterial Type Strains, Phase II (KMG-II): From Individual Species to Whole Genera.</title>
        <authorList>
            <person name="Goeker M."/>
        </authorList>
    </citation>
    <scope>NUCLEOTIDE SEQUENCE [LARGE SCALE GENOMIC DNA]</scope>
    <source>
        <strain evidence="4 5">DSM 22413</strain>
    </source>
</reference>
<dbReference type="PANTHER" id="PTHR14969">
    <property type="entry name" value="SPHINGOSINE-1-PHOSPHATE PHOSPHOHYDROLASE"/>
    <property type="match status" value="1"/>
</dbReference>
<dbReference type="Proteomes" id="UP000231586">
    <property type="component" value="Unassembled WGS sequence"/>
</dbReference>
<keyword evidence="2" id="KW-1133">Transmembrane helix</keyword>
<dbReference type="PANTHER" id="PTHR14969:SF13">
    <property type="entry name" value="AT30094P"/>
    <property type="match status" value="1"/>
</dbReference>
<dbReference type="Pfam" id="PF01569">
    <property type="entry name" value="PAP2"/>
    <property type="match status" value="1"/>
</dbReference>
<dbReference type="OrthoDB" id="5289372at2"/>
<dbReference type="SUPFAM" id="SSF48317">
    <property type="entry name" value="Acid phosphatase/Vanadium-dependent haloperoxidase"/>
    <property type="match status" value="1"/>
</dbReference>
<feature type="transmembrane region" description="Helical" evidence="2">
    <location>
        <begin position="56"/>
        <end position="79"/>
    </location>
</feature>
<dbReference type="EMBL" id="PGTZ01000006">
    <property type="protein sequence ID" value="PJI94703.1"/>
    <property type="molecule type" value="Genomic_DNA"/>
</dbReference>
<comment type="caution">
    <text evidence="4">The sequence shown here is derived from an EMBL/GenBank/DDBJ whole genome shotgun (WGS) entry which is preliminary data.</text>
</comment>
<evidence type="ECO:0000313" key="5">
    <source>
        <dbReference type="Proteomes" id="UP000231586"/>
    </source>
</evidence>
<evidence type="ECO:0000259" key="3">
    <source>
        <dbReference type="SMART" id="SM00014"/>
    </source>
</evidence>
<accession>A0A2M8WUV0</accession>
<protein>
    <submittedName>
        <fullName evidence="4">Undecaprenyl-diphosphatase</fullName>
    </submittedName>
</protein>
<feature type="region of interest" description="Disordered" evidence="1">
    <location>
        <begin position="204"/>
        <end position="226"/>
    </location>
</feature>
<keyword evidence="5" id="KW-1185">Reference proteome</keyword>
<evidence type="ECO:0000256" key="2">
    <source>
        <dbReference type="SAM" id="Phobius"/>
    </source>
</evidence>
<evidence type="ECO:0000256" key="1">
    <source>
        <dbReference type="SAM" id="MobiDB-lite"/>
    </source>
</evidence>
<gene>
    <name evidence="4" type="ORF">CLV34_0549</name>
</gene>
<sequence>MLPRRPALPALLTALPFVALLVAVLAASKGPLAVDRWWVDVVGALRTPWLTTLMSWVSAAGGGLFGGVVVPALVALVVWGVASARAAAGFVAVELLSLVAVQVVKHAVARPRPPTATVADLFSSFPSGHTAHAATMTALLVVLLRRRWLVVLAVSWTTVMALSRTYLGEHWLSDTVAGASLGVAVVLACAPALTTWSVWPFRPVRRQPPPGGPAGSSRSATHGATS</sequence>
<name>A0A2M8WUV0_9MICO</name>
<feature type="transmembrane region" description="Helical" evidence="2">
    <location>
        <begin position="179"/>
        <end position="199"/>
    </location>
</feature>
<feature type="domain" description="Phosphatidic acid phosphatase type 2/haloperoxidase" evidence="3">
    <location>
        <begin position="83"/>
        <end position="190"/>
    </location>
</feature>
<dbReference type="InterPro" id="IPR036938">
    <property type="entry name" value="PAP2/HPO_sf"/>
</dbReference>
<keyword evidence="2" id="KW-0472">Membrane</keyword>
<dbReference type="SMART" id="SM00014">
    <property type="entry name" value="acidPPc"/>
    <property type="match status" value="1"/>
</dbReference>
<proteinExistence type="predicted"/>
<feature type="transmembrane region" description="Helical" evidence="2">
    <location>
        <begin position="149"/>
        <end position="167"/>
    </location>
</feature>
<organism evidence="4 5">
    <name type="scientific">Luteimicrobium subarcticum</name>
    <dbReference type="NCBI Taxonomy" id="620910"/>
    <lineage>
        <taxon>Bacteria</taxon>
        <taxon>Bacillati</taxon>
        <taxon>Actinomycetota</taxon>
        <taxon>Actinomycetes</taxon>
        <taxon>Micrococcales</taxon>
        <taxon>Luteimicrobium</taxon>
    </lineage>
</organism>
<dbReference type="RefSeq" id="WP_100348684.1">
    <property type="nucleotide sequence ID" value="NZ_PGTZ01000006.1"/>
</dbReference>
<dbReference type="AlphaFoldDB" id="A0A2M8WUV0"/>
<keyword evidence="2" id="KW-0812">Transmembrane</keyword>
<evidence type="ECO:0000313" key="4">
    <source>
        <dbReference type="EMBL" id="PJI94703.1"/>
    </source>
</evidence>
<dbReference type="Gene3D" id="1.20.144.10">
    <property type="entry name" value="Phosphatidic acid phosphatase type 2/haloperoxidase"/>
    <property type="match status" value="2"/>
</dbReference>